<reference evidence="2 3" key="1">
    <citation type="journal article" date="2019" name="Int. J. Syst. Evol. Microbiol.">
        <title>The Global Catalogue of Microorganisms (GCM) 10K type strain sequencing project: providing services to taxonomists for standard genome sequencing and annotation.</title>
        <authorList>
            <consortium name="The Broad Institute Genomics Platform"/>
            <consortium name="The Broad Institute Genome Sequencing Center for Infectious Disease"/>
            <person name="Wu L."/>
            <person name="Ma J."/>
        </authorList>
    </citation>
    <scope>NUCLEOTIDE SEQUENCE [LARGE SCALE GENOMIC DNA]</scope>
    <source>
        <strain evidence="2 3">JCM 13378</strain>
    </source>
</reference>
<keyword evidence="2" id="KW-0378">Hydrolase</keyword>
<keyword evidence="3" id="KW-1185">Reference proteome</keyword>
<comment type="caution">
    <text evidence="2">The sequence shown here is derived from an EMBL/GenBank/DDBJ whole genome shotgun (WGS) entry which is preliminary data.</text>
</comment>
<dbReference type="EMBL" id="BAAAEI010000031">
    <property type="protein sequence ID" value="GAA0375325.1"/>
    <property type="molecule type" value="Genomic_DNA"/>
</dbReference>
<dbReference type="SUPFAM" id="SSF52266">
    <property type="entry name" value="SGNH hydrolase"/>
    <property type="match status" value="1"/>
</dbReference>
<name>A0ABN0XXK8_9ALTE</name>
<evidence type="ECO:0000313" key="2">
    <source>
        <dbReference type="EMBL" id="GAA0375325.1"/>
    </source>
</evidence>
<dbReference type="Proteomes" id="UP001501757">
    <property type="component" value="Unassembled WGS sequence"/>
</dbReference>
<keyword evidence="1" id="KW-0732">Signal</keyword>
<dbReference type="InterPro" id="IPR036514">
    <property type="entry name" value="SGNH_hydro_sf"/>
</dbReference>
<proteinExistence type="predicted"/>
<dbReference type="CDD" id="cd01830">
    <property type="entry name" value="XynE_like"/>
    <property type="match status" value="1"/>
</dbReference>
<dbReference type="PANTHER" id="PTHR43784:SF2">
    <property type="entry name" value="GDSL-LIKE LIPASE_ACYLHYDROLASE, PUTATIVE (AFU_ORTHOLOGUE AFUA_2G00820)-RELATED"/>
    <property type="match status" value="1"/>
</dbReference>
<dbReference type="Pfam" id="PF00657">
    <property type="entry name" value="Lipase_GDSL"/>
    <property type="match status" value="1"/>
</dbReference>
<dbReference type="InterPro" id="IPR053140">
    <property type="entry name" value="GDSL_Rv0518-like"/>
</dbReference>
<dbReference type="Gene3D" id="3.40.50.1110">
    <property type="entry name" value="SGNH hydrolase"/>
    <property type="match status" value="1"/>
</dbReference>
<sequence length="420" mass="45831">MKARGYVSHRAVCALMALLMVCVPLVSHAAQRAKSNWVTSWAASPQPRWDGDFALPVRVPNQLWNQTVRQVLRLSLGGQRLRLRISNRYGTKPLHIGAVSAALVANGGAIQPDTARQALFDGQAYLTVPVGAAVISDPIELSVDDSADVAVSLYFPEPTAPQTFHWDGLQTAYIGSGNQVNNIDMQVSDTSETRMFVSSVIVQRSEPAKAVVAFGDSITDGNASSINRNHRWPDFLAKRLLKANIAVVNAGISGARLLDTGLGENALARFEQDVIAHPGVDSVIVMMGINDIGWPGSALAPHKEPTSAEQLITAYRQLITLAHLHDLRIIGATLTPFEGALHDSPMRGYFSDDKEQVRQQVNHWIRHSGEFDGVLDFDALTRDPMHPARFLPHFDSGDHLHPGDSGYQAMAEAVNLQLFY</sequence>
<dbReference type="InterPro" id="IPR001087">
    <property type="entry name" value="GDSL"/>
</dbReference>
<protein>
    <submittedName>
        <fullName evidence="2">SGNH/GDSL hydrolase family protein</fullName>
    </submittedName>
</protein>
<gene>
    <name evidence="2" type="ORF">GCM10009092_44440</name>
</gene>
<dbReference type="PANTHER" id="PTHR43784">
    <property type="entry name" value="GDSL-LIKE LIPASE/ACYLHYDROLASE, PUTATIVE (AFU_ORTHOLOGUE AFUA_2G00820)-RELATED"/>
    <property type="match status" value="1"/>
</dbReference>
<evidence type="ECO:0000256" key="1">
    <source>
        <dbReference type="SAM" id="SignalP"/>
    </source>
</evidence>
<dbReference type="GO" id="GO:0016787">
    <property type="term" value="F:hydrolase activity"/>
    <property type="evidence" value="ECO:0007669"/>
    <property type="project" value="UniProtKB-KW"/>
</dbReference>
<feature type="chain" id="PRO_5046020402" evidence="1">
    <location>
        <begin position="30"/>
        <end position="420"/>
    </location>
</feature>
<evidence type="ECO:0000313" key="3">
    <source>
        <dbReference type="Proteomes" id="UP001501757"/>
    </source>
</evidence>
<accession>A0ABN0XXK8</accession>
<organism evidence="2 3">
    <name type="scientific">Bowmanella denitrificans</name>
    <dbReference type="NCBI Taxonomy" id="366582"/>
    <lineage>
        <taxon>Bacteria</taxon>
        <taxon>Pseudomonadati</taxon>
        <taxon>Pseudomonadota</taxon>
        <taxon>Gammaproteobacteria</taxon>
        <taxon>Alteromonadales</taxon>
        <taxon>Alteromonadaceae</taxon>
        <taxon>Bowmanella</taxon>
    </lineage>
</organism>
<feature type="signal peptide" evidence="1">
    <location>
        <begin position="1"/>
        <end position="29"/>
    </location>
</feature>